<keyword evidence="10" id="KW-1185">Reference proteome</keyword>
<feature type="transmembrane region" description="Helical" evidence="8">
    <location>
        <begin position="341"/>
        <end position="360"/>
    </location>
</feature>
<keyword evidence="7" id="KW-0460">Magnesium</keyword>
<dbReference type="KEGG" id="dli:dnl_14960"/>
<dbReference type="GO" id="GO:0005886">
    <property type="term" value="C:plasma membrane"/>
    <property type="evidence" value="ECO:0007669"/>
    <property type="project" value="UniProtKB-SubCell"/>
</dbReference>
<protein>
    <submittedName>
        <fullName evidence="9">Glycosyl transferase, family IV</fullName>
    </submittedName>
</protein>
<reference evidence="9" key="1">
    <citation type="journal article" date="2021" name="Microb. Physiol.">
        <title>Proteogenomic Insights into the Physiology of Marine, Sulfate-Reducing, Filamentous Desulfonema limicola and Desulfonema magnum.</title>
        <authorList>
            <person name="Schnaars V."/>
            <person name="Wohlbrand L."/>
            <person name="Scheve S."/>
            <person name="Hinrichs C."/>
            <person name="Reinhardt R."/>
            <person name="Rabus R."/>
        </authorList>
    </citation>
    <scope>NUCLEOTIDE SEQUENCE</scope>
    <source>
        <strain evidence="9">5ac10</strain>
    </source>
</reference>
<evidence type="ECO:0000313" key="10">
    <source>
        <dbReference type="Proteomes" id="UP000663720"/>
    </source>
</evidence>
<dbReference type="PANTHER" id="PTHR22926">
    <property type="entry name" value="PHOSPHO-N-ACETYLMURAMOYL-PENTAPEPTIDE-TRANSFERASE"/>
    <property type="match status" value="1"/>
</dbReference>
<evidence type="ECO:0000256" key="3">
    <source>
        <dbReference type="ARBA" id="ARBA00022679"/>
    </source>
</evidence>
<feature type="transmembrane region" description="Helical" evidence="8">
    <location>
        <begin position="186"/>
        <end position="204"/>
    </location>
</feature>
<dbReference type="EMBL" id="CP061799">
    <property type="protein sequence ID" value="QTA79240.1"/>
    <property type="molecule type" value="Genomic_DNA"/>
</dbReference>
<dbReference type="AlphaFoldDB" id="A0A975B5N0"/>
<organism evidence="9 10">
    <name type="scientific">Desulfonema limicola</name>
    <dbReference type="NCBI Taxonomy" id="45656"/>
    <lineage>
        <taxon>Bacteria</taxon>
        <taxon>Pseudomonadati</taxon>
        <taxon>Thermodesulfobacteriota</taxon>
        <taxon>Desulfobacteria</taxon>
        <taxon>Desulfobacterales</taxon>
        <taxon>Desulfococcaceae</taxon>
        <taxon>Desulfonema</taxon>
    </lineage>
</organism>
<comment type="cofactor">
    <cofactor evidence="7">
        <name>Mg(2+)</name>
        <dbReference type="ChEBI" id="CHEBI:18420"/>
    </cofactor>
</comment>
<dbReference type="Proteomes" id="UP000663720">
    <property type="component" value="Chromosome"/>
</dbReference>
<keyword evidence="6 8" id="KW-0472">Membrane</keyword>
<accession>A0A975B5N0</accession>
<keyword evidence="5 8" id="KW-1133">Transmembrane helix</keyword>
<dbReference type="GO" id="GO:0046872">
    <property type="term" value="F:metal ion binding"/>
    <property type="evidence" value="ECO:0007669"/>
    <property type="project" value="UniProtKB-KW"/>
</dbReference>
<feature type="transmembrane region" description="Helical" evidence="8">
    <location>
        <begin position="69"/>
        <end position="89"/>
    </location>
</feature>
<keyword evidence="2" id="KW-1003">Cell membrane</keyword>
<name>A0A975B5N0_9BACT</name>
<dbReference type="InterPro" id="IPR000715">
    <property type="entry name" value="Glycosyl_transferase_4"/>
</dbReference>
<dbReference type="PANTHER" id="PTHR22926:SF3">
    <property type="entry name" value="UNDECAPRENYL-PHOSPHATE ALPHA-N-ACETYLGLUCOSAMINYL 1-PHOSPHATE TRANSFERASE"/>
    <property type="match status" value="1"/>
</dbReference>
<evidence type="ECO:0000256" key="4">
    <source>
        <dbReference type="ARBA" id="ARBA00022692"/>
    </source>
</evidence>
<proteinExistence type="predicted"/>
<evidence type="ECO:0000256" key="6">
    <source>
        <dbReference type="ARBA" id="ARBA00023136"/>
    </source>
</evidence>
<dbReference type="GO" id="GO:0044038">
    <property type="term" value="P:cell wall macromolecule biosynthetic process"/>
    <property type="evidence" value="ECO:0007669"/>
    <property type="project" value="TreeGrafter"/>
</dbReference>
<evidence type="ECO:0000256" key="5">
    <source>
        <dbReference type="ARBA" id="ARBA00022989"/>
    </source>
</evidence>
<feature type="binding site" evidence="7">
    <location>
        <position position="238"/>
    </location>
    <ligand>
        <name>Mg(2+)</name>
        <dbReference type="ChEBI" id="CHEBI:18420"/>
    </ligand>
</feature>
<dbReference type="GO" id="GO:0009103">
    <property type="term" value="P:lipopolysaccharide biosynthetic process"/>
    <property type="evidence" value="ECO:0007669"/>
    <property type="project" value="TreeGrafter"/>
</dbReference>
<feature type="transmembrane region" description="Helical" evidence="8">
    <location>
        <begin position="20"/>
        <end position="39"/>
    </location>
</feature>
<keyword evidence="7" id="KW-0479">Metal-binding</keyword>
<dbReference type="GO" id="GO:0071555">
    <property type="term" value="P:cell wall organization"/>
    <property type="evidence" value="ECO:0007669"/>
    <property type="project" value="TreeGrafter"/>
</dbReference>
<evidence type="ECO:0000256" key="1">
    <source>
        <dbReference type="ARBA" id="ARBA00004651"/>
    </source>
</evidence>
<keyword evidence="4 8" id="KW-0812">Transmembrane</keyword>
<sequence length="539" mass="60401">MISIIYSKAAIKRSQIKGCLKMTSIITIFILSLFISLVLTPGIRETARSYGIVDMPSDRKVHTQPVPRIGGIAIFLSFFIAVILSFFYPTVVFAYFKNPQMIMLFTGAFIVFGLGLWDDIKSLGPGIKFAVQILAAGFAYAGGIKINIVGVYSAQYHLQFFSFPITIFWFLLVINAINLVDGLDGLAGGISLFVSIILLIICITTHRYIEALPLAVLSGSVLGFLRYNFNPASIFMGDSGSYFIGYMLAGLSIMGSVKGSATVSMLIPVIALGLPLVDAVFSPIRRFILGQKLFSPDKKHLHHRLLALGLTHRKAVLILYGVCVILGILALITVHAKSENVALILIIAGAMAWIGIRKLGYIEYFGMARLHNWLKDIGDEMGISHDRRSFLNLQIEINESKSIDDLWDNICKALKNLEFDMAEMHLYCTVQTPSMCQGFERLGFDLTDMPLKQMLEMKNQTSENDMVWTRENFDKDQDVCRECLMKMELPLIDKNGQSFGELWLLKDLKRSAITHYTLRRVENLRRTVLGTLQIIIQEH</sequence>
<dbReference type="Pfam" id="PF00953">
    <property type="entry name" value="Glycos_transf_4"/>
    <property type="match status" value="1"/>
</dbReference>
<dbReference type="GO" id="GO:0016780">
    <property type="term" value="F:phosphotransferase activity, for other substituted phosphate groups"/>
    <property type="evidence" value="ECO:0007669"/>
    <property type="project" value="InterPro"/>
</dbReference>
<feature type="transmembrane region" description="Helical" evidence="8">
    <location>
        <begin position="129"/>
        <end position="148"/>
    </location>
</feature>
<evidence type="ECO:0000256" key="8">
    <source>
        <dbReference type="SAM" id="Phobius"/>
    </source>
</evidence>
<feature type="transmembrane region" description="Helical" evidence="8">
    <location>
        <begin position="160"/>
        <end position="180"/>
    </location>
</feature>
<feature type="transmembrane region" description="Helical" evidence="8">
    <location>
        <begin position="249"/>
        <end position="277"/>
    </location>
</feature>
<feature type="transmembrane region" description="Helical" evidence="8">
    <location>
        <begin position="315"/>
        <end position="335"/>
    </location>
</feature>
<evidence type="ECO:0000313" key="9">
    <source>
        <dbReference type="EMBL" id="QTA79240.1"/>
    </source>
</evidence>
<feature type="transmembrane region" description="Helical" evidence="8">
    <location>
        <begin position="101"/>
        <end position="117"/>
    </location>
</feature>
<evidence type="ECO:0000256" key="2">
    <source>
        <dbReference type="ARBA" id="ARBA00022475"/>
    </source>
</evidence>
<dbReference type="CDD" id="cd06853">
    <property type="entry name" value="GT_WecA_like"/>
    <property type="match status" value="1"/>
</dbReference>
<gene>
    <name evidence="9" type="ORF">dnl_14960</name>
</gene>
<evidence type="ECO:0000256" key="7">
    <source>
        <dbReference type="PIRSR" id="PIRSR600715-1"/>
    </source>
</evidence>
<feature type="transmembrane region" description="Helical" evidence="8">
    <location>
        <begin position="211"/>
        <end position="229"/>
    </location>
</feature>
<keyword evidence="3 9" id="KW-0808">Transferase</keyword>
<comment type="subcellular location">
    <subcellularLocation>
        <location evidence="1">Cell membrane</location>
        <topology evidence="1">Multi-pass membrane protein</topology>
    </subcellularLocation>
</comment>
<feature type="binding site" evidence="7">
    <location>
        <position position="178"/>
    </location>
    <ligand>
        <name>Mg(2+)</name>
        <dbReference type="ChEBI" id="CHEBI:18420"/>
    </ligand>
</feature>